<organism evidence="2 3">
    <name type="scientific">Adineta ricciae</name>
    <name type="common">Rotifer</name>
    <dbReference type="NCBI Taxonomy" id="249248"/>
    <lineage>
        <taxon>Eukaryota</taxon>
        <taxon>Metazoa</taxon>
        <taxon>Spiralia</taxon>
        <taxon>Gnathifera</taxon>
        <taxon>Rotifera</taxon>
        <taxon>Eurotatoria</taxon>
        <taxon>Bdelloidea</taxon>
        <taxon>Adinetida</taxon>
        <taxon>Adinetidae</taxon>
        <taxon>Adineta</taxon>
    </lineage>
</organism>
<dbReference type="AlphaFoldDB" id="A0A814QNU4"/>
<dbReference type="PANTHER" id="PTHR34203:SF15">
    <property type="entry name" value="SLL1173 PROTEIN"/>
    <property type="match status" value="1"/>
</dbReference>
<dbReference type="Proteomes" id="UP000663828">
    <property type="component" value="Unassembled WGS sequence"/>
</dbReference>
<dbReference type="PANTHER" id="PTHR34203">
    <property type="entry name" value="METHYLTRANSFERASE, FKBM FAMILY PROTEIN"/>
    <property type="match status" value="1"/>
</dbReference>
<evidence type="ECO:0000313" key="2">
    <source>
        <dbReference type="EMBL" id="CAF1123123.1"/>
    </source>
</evidence>
<dbReference type="SUPFAM" id="SSF53335">
    <property type="entry name" value="S-adenosyl-L-methionine-dependent methyltransferases"/>
    <property type="match status" value="1"/>
</dbReference>
<comment type="caution">
    <text evidence="2">The sequence shown here is derived from an EMBL/GenBank/DDBJ whole genome shotgun (WGS) entry which is preliminary data.</text>
</comment>
<protein>
    <recommendedName>
        <fullName evidence="4">Methyltransferase FkbM domain-containing protein</fullName>
    </recommendedName>
</protein>
<dbReference type="InterPro" id="IPR052514">
    <property type="entry name" value="SAM-dependent_MTase"/>
</dbReference>
<dbReference type="InterPro" id="IPR006342">
    <property type="entry name" value="FkbM_mtfrase"/>
</dbReference>
<gene>
    <name evidence="2" type="ORF">XAT740_LOCUS19491</name>
</gene>
<sequence length="317" mass="37453">MSQRIRFSISIIRYLYTTFIIIGLMYFSYSYLYSHETNVTDDLRNSTDYISFTRTSKCVKTKLLLNKYHTTVCTHNVARDRDISGSLMSTGIWEEHSVTHLLRILSIHRQYAFFDIGANIGVYTMYAAVTGCSNIISIECFFPNIDLIRQAIELEHVEERVVLVPRALYNKSDVYLSLQENIRNNVGSQYLDEEVVENDTNPFLVRTIRFDDLLPTVYKRNIREAIIKIDVERSEHFLCETGEQMFNYLNIPFVMMEWANIKAIPERATLIRSFFTSRQYLPYVPETCQPHNETDYFKWNSQDIYWIKHNYAYLCKL</sequence>
<dbReference type="Gene3D" id="3.40.50.150">
    <property type="entry name" value="Vaccinia Virus protein VP39"/>
    <property type="match status" value="1"/>
</dbReference>
<dbReference type="NCBIfam" id="TIGR01444">
    <property type="entry name" value="fkbM_fam"/>
    <property type="match status" value="1"/>
</dbReference>
<dbReference type="EMBL" id="CAJNOR010001330">
    <property type="protein sequence ID" value="CAF1123123.1"/>
    <property type="molecule type" value="Genomic_DNA"/>
</dbReference>
<name>A0A814QNU4_ADIRI</name>
<accession>A0A814QNU4</accession>
<evidence type="ECO:0008006" key="4">
    <source>
        <dbReference type="Google" id="ProtNLM"/>
    </source>
</evidence>
<keyword evidence="1" id="KW-0472">Membrane</keyword>
<reference evidence="2" key="1">
    <citation type="submission" date="2021-02" db="EMBL/GenBank/DDBJ databases">
        <authorList>
            <person name="Nowell W R."/>
        </authorList>
    </citation>
    <scope>NUCLEOTIDE SEQUENCE</scope>
</reference>
<proteinExistence type="predicted"/>
<keyword evidence="1" id="KW-1133">Transmembrane helix</keyword>
<evidence type="ECO:0000313" key="3">
    <source>
        <dbReference type="Proteomes" id="UP000663828"/>
    </source>
</evidence>
<feature type="transmembrane region" description="Helical" evidence="1">
    <location>
        <begin position="12"/>
        <end position="32"/>
    </location>
</feature>
<keyword evidence="1" id="KW-0812">Transmembrane</keyword>
<dbReference type="InterPro" id="IPR029063">
    <property type="entry name" value="SAM-dependent_MTases_sf"/>
</dbReference>
<evidence type="ECO:0000256" key="1">
    <source>
        <dbReference type="SAM" id="Phobius"/>
    </source>
</evidence>
<keyword evidence="3" id="KW-1185">Reference proteome</keyword>